<evidence type="ECO:0000256" key="1">
    <source>
        <dbReference type="ARBA" id="ARBA00006926"/>
    </source>
</evidence>
<dbReference type="GO" id="GO:0034599">
    <property type="term" value="P:cellular response to oxidative stress"/>
    <property type="evidence" value="ECO:0007669"/>
    <property type="project" value="TreeGrafter"/>
</dbReference>
<evidence type="ECO:0000256" key="4">
    <source>
        <dbReference type="PIRSR" id="PIRSR000303-1"/>
    </source>
</evidence>
<accession>A0A0E1XL67</accession>
<dbReference type="CDD" id="cd00340">
    <property type="entry name" value="GSH_Peroxidase"/>
    <property type="match status" value="1"/>
</dbReference>
<reference evidence="6" key="1">
    <citation type="submission" date="2010-05" db="EMBL/GenBank/DDBJ databases">
        <authorList>
            <person name="Muzny D."/>
            <person name="Qin X."/>
            <person name="Buhay C."/>
            <person name="Dugan-Rocha S."/>
            <person name="Ding Y."/>
            <person name="Chen G."/>
            <person name="Hawes A."/>
            <person name="Holder M."/>
            <person name="Jhangiani S."/>
            <person name="Johnson A."/>
            <person name="Khan Z."/>
            <person name="Li Z."/>
            <person name="Liu W."/>
            <person name="Liu X."/>
            <person name="Perez L."/>
            <person name="Shen H."/>
            <person name="Wang Q."/>
            <person name="Watt J."/>
            <person name="Xi L."/>
            <person name="Xin Y."/>
            <person name="Zhou J."/>
            <person name="Deng J."/>
            <person name="Jiang H."/>
            <person name="Liu Y."/>
            <person name="Qu J."/>
            <person name="Song X.-Z."/>
            <person name="Zhang L."/>
            <person name="Villasana D."/>
            <person name="Johnson A."/>
            <person name="Liu J."/>
            <person name="Liyanage D."/>
            <person name="Lorensuhewa L."/>
            <person name="Robinson T."/>
            <person name="Song A."/>
            <person name="Song B.-B."/>
            <person name="Dinh H."/>
            <person name="Thornton R."/>
            <person name="Coyle M."/>
            <person name="Francisco L."/>
            <person name="Jackson L."/>
            <person name="Javaid M."/>
            <person name="Korchina V."/>
            <person name="Kovar C."/>
            <person name="Mata R."/>
            <person name="Mathew T."/>
            <person name="Ngo R."/>
            <person name="Nguyen L."/>
            <person name="Nguyen N."/>
            <person name="Okwuonu G."/>
            <person name="Ongeri F."/>
            <person name="Pham C."/>
            <person name="Simmons D."/>
            <person name="Wilczek-Boney K."/>
            <person name="Hale W."/>
            <person name="Jakkamsetti A."/>
            <person name="Pham P."/>
            <person name="Ruth R."/>
            <person name="San Lucas F."/>
            <person name="Warren J."/>
            <person name="Zhang J."/>
            <person name="Zhao Z."/>
            <person name="Zhou C."/>
            <person name="Zhu D."/>
            <person name="Lee S."/>
            <person name="Bess C."/>
            <person name="Blankenburg K."/>
            <person name="Forbes L."/>
            <person name="Fu Q."/>
            <person name="Gubbala S."/>
            <person name="Hirani K."/>
            <person name="Jayaseelan J.C."/>
            <person name="Lara F."/>
            <person name="Munidasa M."/>
            <person name="Palculict T."/>
            <person name="Patil S."/>
            <person name="Pu L.-L."/>
            <person name="Saada N."/>
            <person name="Tang L."/>
            <person name="Weissenberger G."/>
            <person name="Zhu Y."/>
            <person name="Hemphill L."/>
            <person name="Shang Y."/>
            <person name="Youmans B."/>
            <person name="Ayvaz T."/>
            <person name="Ross M."/>
            <person name="Santibanez J."/>
            <person name="Aqrawi P."/>
            <person name="Gross S."/>
            <person name="Joshi V."/>
            <person name="Fowler G."/>
            <person name="Nazareth L."/>
            <person name="Reid J."/>
            <person name="Worley K."/>
            <person name="Petrosino J."/>
            <person name="Highlander S."/>
            <person name="Gibbs R."/>
        </authorList>
    </citation>
    <scope>NUCLEOTIDE SEQUENCE [LARGE SCALE GENOMIC DNA]</scope>
    <source>
        <strain evidence="6">MN8</strain>
    </source>
</reference>
<dbReference type="PANTHER" id="PTHR11592">
    <property type="entry name" value="GLUTATHIONE PEROXIDASE"/>
    <property type="match status" value="1"/>
</dbReference>
<comment type="similarity">
    <text evidence="1 5">Belongs to the glutathione peroxidase family.</text>
</comment>
<dbReference type="InterPro" id="IPR000889">
    <property type="entry name" value="Glutathione_peroxidase"/>
</dbReference>
<gene>
    <name evidence="6" type="ORF">HMPREF0769_10528</name>
</gene>
<comment type="caution">
    <text evidence="6">The sequence shown here is derived from an EMBL/GenBank/DDBJ whole genome shotgun (WGS) entry which is preliminary data.</text>
</comment>
<feature type="active site" evidence="4">
    <location>
        <position position="38"/>
    </location>
</feature>
<evidence type="ECO:0000256" key="2">
    <source>
        <dbReference type="ARBA" id="ARBA00022559"/>
    </source>
</evidence>
<protein>
    <recommendedName>
        <fullName evidence="5">Glutathione peroxidase</fullName>
    </recommendedName>
</protein>
<dbReference type="PIRSF" id="PIRSF000303">
    <property type="entry name" value="Glutathion_perox"/>
    <property type="match status" value="1"/>
</dbReference>
<proteinExistence type="inferred from homology"/>
<evidence type="ECO:0000256" key="3">
    <source>
        <dbReference type="ARBA" id="ARBA00023002"/>
    </source>
</evidence>
<dbReference type="RefSeq" id="WP_001065267.1">
    <property type="nucleotide sequence ID" value="NZ_CM000952.1"/>
</dbReference>
<evidence type="ECO:0000313" key="6">
    <source>
        <dbReference type="EMBL" id="EFH96526.1"/>
    </source>
</evidence>
<dbReference type="HOGENOM" id="CLU_029507_0_1_9"/>
<dbReference type="InterPro" id="IPR036249">
    <property type="entry name" value="Thioredoxin-like_sf"/>
</dbReference>
<evidence type="ECO:0000256" key="5">
    <source>
        <dbReference type="RuleBase" id="RU000499"/>
    </source>
</evidence>
<dbReference type="Gene3D" id="3.40.30.10">
    <property type="entry name" value="Glutaredoxin"/>
    <property type="match status" value="1"/>
</dbReference>
<dbReference type="FunFam" id="3.40.30.10:FF:000301">
    <property type="entry name" value="Glutathione peroxidase"/>
    <property type="match status" value="1"/>
</dbReference>
<name>A0A0E1XL67_STAAU</name>
<dbReference type="PRINTS" id="PR01011">
    <property type="entry name" value="GLUTPROXDASE"/>
</dbReference>
<dbReference type="GO" id="GO:0004601">
    <property type="term" value="F:peroxidase activity"/>
    <property type="evidence" value="ECO:0007669"/>
    <property type="project" value="UniProtKB-KW"/>
</dbReference>
<dbReference type="Proteomes" id="UP000003455">
    <property type="component" value="Chromosome"/>
</dbReference>
<organism evidence="6">
    <name type="scientific">Staphylococcus aureus subsp. aureus MN8</name>
    <dbReference type="NCBI Taxonomy" id="548470"/>
    <lineage>
        <taxon>Bacteria</taxon>
        <taxon>Bacillati</taxon>
        <taxon>Bacillota</taxon>
        <taxon>Bacilli</taxon>
        <taxon>Bacillales</taxon>
        <taxon>Staphylococcaceae</taxon>
        <taxon>Staphylococcus</taxon>
    </lineage>
</organism>
<keyword evidence="2 5" id="KW-0575">Peroxidase</keyword>
<sequence>MNNRNVYDIEVSDYKGLTYKLEAFRGKVILVVNTATECIYSEQLKKLETLFQKYKDRGFVVLSFPNNNFDNRQPGSNEEILKISREKFGVTFPVLAKISVNGNDEHPLFTHLKNEQPGIFGSPIKWNFTKFIIDRQGNVVNRFLPMEDPLDISANIEILLQESSS</sequence>
<dbReference type="SUPFAM" id="SSF52833">
    <property type="entry name" value="Thioredoxin-like"/>
    <property type="match status" value="1"/>
</dbReference>
<keyword evidence="3 5" id="KW-0560">Oxidoreductase</keyword>
<dbReference type="AlphaFoldDB" id="A0A0E1XL67"/>
<dbReference type="SMR" id="A0A0E1XL67"/>
<dbReference type="PROSITE" id="PS51355">
    <property type="entry name" value="GLUTATHIONE_PEROXID_3"/>
    <property type="match status" value="1"/>
</dbReference>
<dbReference type="PANTHER" id="PTHR11592:SF78">
    <property type="entry name" value="GLUTATHIONE PEROXIDASE"/>
    <property type="match status" value="1"/>
</dbReference>
<dbReference type="Pfam" id="PF00255">
    <property type="entry name" value="GSHPx"/>
    <property type="match status" value="1"/>
</dbReference>
<dbReference type="EMBL" id="ACJA02000001">
    <property type="protein sequence ID" value="EFH96526.1"/>
    <property type="molecule type" value="Genomic_DNA"/>
</dbReference>